<feature type="compositionally biased region" description="Basic and acidic residues" evidence="1">
    <location>
        <begin position="1"/>
        <end position="32"/>
    </location>
</feature>
<organism evidence="2 3">
    <name type="scientific">Amycolatopsis iheyensis</name>
    <dbReference type="NCBI Taxonomy" id="2945988"/>
    <lineage>
        <taxon>Bacteria</taxon>
        <taxon>Bacillati</taxon>
        <taxon>Actinomycetota</taxon>
        <taxon>Actinomycetes</taxon>
        <taxon>Pseudonocardiales</taxon>
        <taxon>Pseudonocardiaceae</taxon>
        <taxon>Amycolatopsis</taxon>
    </lineage>
</organism>
<feature type="region of interest" description="Disordered" evidence="1">
    <location>
        <begin position="1"/>
        <end position="44"/>
    </location>
</feature>
<proteinExistence type="predicted"/>
<feature type="region of interest" description="Disordered" evidence="1">
    <location>
        <begin position="139"/>
        <end position="158"/>
    </location>
</feature>
<dbReference type="RefSeq" id="WP_257920381.1">
    <property type="nucleotide sequence ID" value="NZ_JAMXQV010000006.1"/>
</dbReference>
<keyword evidence="3" id="KW-1185">Reference proteome</keyword>
<evidence type="ECO:0008006" key="4">
    <source>
        <dbReference type="Google" id="ProtNLM"/>
    </source>
</evidence>
<dbReference type="EMBL" id="JAMXQV010000006">
    <property type="protein sequence ID" value="MCR6483749.1"/>
    <property type="molecule type" value="Genomic_DNA"/>
</dbReference>
<evidence type="ECO:0000313" key="3">
    <source>
        <dbReference type="Proteomes" id="UP001144096"/>
    </source>
</evidence>
<evidence type="ECO:0000313" key="2">
    <source>
        <dbReference type="EMBL" id="MCR6483749.1"/>
    </source>
</evidence>
<dbReference type="AlphaFoldDB" id="A0A9X2N856"/>
<reference evidence="2" key="1">
    <citation type="submission" date="2022-06" db="EMBL/GenBank/DDBJ databases">
        <title>Amycolatopsis iheyaensis sp. nov., a new species of the genus Amycolatopsis isolated from soil in Iheya island, Japan.</title>
        <authorList>
            <person name="Ngamcharungchit C."/>
            <person name="Kanto H."/>
            <person name="Take A."/>
            <person name="Intra B."/>
            <person name="Matsumoto A."/>
            <person name="Panbangred W."/>
            <person name="Inahashi Y."/>
        </authorList>
    </citation>
    <scope>NUCLEOTIDE SEQUENCE</scope>
    <source>
        <strain evidence="2">OK19-0408</strain>
    </source>
</reference>
<dbReference type="Proteomes" id="UP001144096">
    <property type="component" value="Unassembled WGS sequence"/>
</dbReference>
<name>A0A9X2N856_9PSEU</name>
<comment type="caution">
    <text evidence="2">The sequence shown here is derived from an EMBL/GenBank/DDBJ whole genome shotgun (WGS) entry which is preliminary data.</text>
</comment>
<sequence length="158" mass="16688">MATVRDEADARRQLRVEHRREQQEQHGPKENTSEVGRPGGTGAAALVADGSDVIALDYAEIDAAKKALDERQQELAGYLESAGDLGTPLADGKGPVSHWMRRSFGLRGGAEAGGVQSALRSYLAELASLRQALDTVAASHRSNDEEAAAALRAGEPDA</sequence>
<gene>
    <name evidence="2" type="ORF">M8542_13065</name>
</gene>
<evidence type="ECO:0000256" key="1">
    <source>
        <dbReference type="SAM" id="MobiDB-lite"/>
    </source>
</evidence>
<protein>
    <recommendedName>
        <fullName evidence="4">Excreted virulence factor EspC (Type VII ESX diderm)</fullName>
    </recommendedName>
</protein>
<accession>A0A9X2N856</accession>